<name>A0A2H0RJV4_9BACT</name>
<feature type="binding site" evidence="7">
    <location>
        <begin position="187"/>
        <end position="191"/>
    </location>
    <ligand>
        <name>GTP</name>
        <dbReference type="ChEBI" id="CHEBI:37565"/>
    </ligand>
</feature>
<proteinExistence type="inferred from homology"/>
<dbReference type="SUPFAM" id="SSF52540">
    <property type="entry name" value="P-loop containing nucleoside triphosphate hydrolases"/>
    <property type="match status" value="1"/>
</dbReference>
<dbReference type="PANTHER" id="PTHR11702:SF31">
    <property type="entry name" value="MITOCHONDRIAL RIBOSOME-ASSOCIATED GTPASE 2"/>
    <property type="match status" value="1"/>
</dbReference>
<evidence type="ECO:0000256" key="5">
    <source>
        <dbReference type="ARBA" id="ARBA00022842"/>
    </source>
</evidence>
<comment type="caution">
    <text evidence="10">The sequence shown here is derived from an EMBL/GenBank/DDBJ whole genome shotgun (WGS) entry which is preliminary data.</text>
</comment>
<comment type="cofactor">
    <cofactor evidence="7">
        <name>Mg(2+)</name>
        <dbReference type="ChEBI" id="CHEBI:18420"/>
    </cofactor>
</comment>
<dbReference type="PROSITE" id="PS51883">
    <property type="entry name" value="OBG"/>
    <property type="match status" value="1"/>
</dbReference>
<dbReference type="FunFam" id="2.70.210.12:FF:000001">
    <property type="entry name" value="GTPase Obg"/>
    <property type="match status" value="1"/>
</dbReference>
<dbReference type="Pfam" id="PF01018">
    <property type="entry name" value="GTP1_OBG"/>
    <property type="match status" value="1"/>
</dbReference>
<dbReference type="PRINTS" id="PR00326">
    <property type="entry name" value="GTP1OBG"/>
</dbReference>
<dbReference type="GO" id="GO:0042254">
    <property type="term" value="P:ribosome biogenesis"/>
    <property type="evidence" value="ECO:0007669"/>
    <property type="project" value="UniProtKB-UniRule"/>
</dbReference>
<comment type="similarity">
    <text evidence="1 7">Belongs to the TRAFAC class OBG-HflX-like GTPase superfamily. OBG GTPase family.</text>
</comment>
<evidence type="ECO:0000256" key="6">
    <source>
        <dbReference type="ARBA" id="ARBA00023134"/>
    </source>
</evidence>
<dbReference type="InterPro" id="IPR006073">
    <property type="entry name" value="GTP-bd"/>
</dbReference>
<dbReference type="SUPFAM" id="SSF82051">
    <property type="entry name" value="Obg GTP-binding protein N-terminal domain"/>
    <property type="match status" value="1"/>
</dbReference>
<evidence type="ECO:0000256" key="3">
    <source>
        <dbReference type="ARBA" id="ARBA00022741"/>
    </source>
</evidence>
<comment type="function">
    <text evidence="7">An essential GTPase which binds GTP, GDP and possibly (p)ppGpp with moderate affinity, with high nucleotide exchange rates and a fairly low GTP hydrolysis rate. Plays a role in control of the cell cycle, stress response, ribosome biogenesis and in those bacteria that undergo differentiation, in morphogenesis control.</text>
</comment>
<evidence type="ECO:0000259" key="8">
    <source>
        <dbReference type="PROSITE" id="PS51710"/>
    </source>
</evidence>
<reference evidence="10 11" key="1">
    <citation type="submission" date="2017-09" db="EMBL/GenBank/DDBJ databases">
        <title>Depth-based differentiation of microbial function through sediment-hosted aquifers and enrichment of novel symbionts in the deep terrestrial subsurface.</title>
        <authorList>
            <person name="Probst A.J."/>
            <person name="Ladd B."/>
            <person name="Jarett J.K."/>
            <person name="Geller-Mcgrath D.E."/>
            <person name="Sieber C.M."/>
            <person name="Emerson J.B."/>
            <person name="Anantharaman K."/>
            <person name="Thomas B.C."/>
            <person name="Malmstrom R."/>
            <person name="Stieglmeier M."/>
            <person name="Klingl A."/>
            <person name="Woyke T."/>
            <person name="Ryan C.M."/>
            <person name="Banfield J.F."/>
        </authorList>
    </citation>
    <scope>NUCLEOTIDE SEQUENCE [LARGE SCALE GENOMIC DNA]</scope>
    <source>
        <strain evidence="10">CG10_big_fil_rev_8_21_14_0_10_45_14</strain>
    </source>
</reference>
<dbReference type="InterPro" id="IPR036726">
    <property type="entry name" value="GTP1_OBG_dom_sf"/>
</dbReference>
<dbReference type="InterPro" id="IPR045086">
    <property type="entry name" value="OBG_GTPase"/>
</dbReference>
<dbReference type="Gene3D" id="3.40.50.300">
    <property type="entry name" value="P-loop containing nucleotide triphosphate hydrolases"/>
    <property type="match status" value="1"/>
</dbReference>
<feature type="binding site" evidence="7">
    <location>
        <begin position="162"/>
        <end position="169"/>
    </location>
    <ligand>
        <name>GTP</name>
        <dbReference type="ChEBI" id="CHEBI:37565"/>
    </ligand>
</feature>
<feature type="binding site" evidence="7">
    <location>
        <begin position="271"/>
        <end position="274"/>
    </location>
    <ligand>
        <name>GTP</name>
        <dbReference type="ChEBI" id="CHEBI:37565"/>
    </ligand>
</feature>
<protein>
    <recommendedName>
        <fullName evidence="7">GTPase Obg</fullName>
        <ecNumber evidence="7">3.6.5.-</ecNumber>
    </recommendedName>
    <alternativeName>
        <fullName evidence="7">GTP-binding protein Obg</fullName>
    </alternativeName>
</protein>
<keyword evidence="7" id="KW-0479">Metal-binding</keyword>
<dbReference type="PANTHER" id="PTHR11702">
    <property type="entry name" value="DEVELOPMENTALLY REGULATED GTP-BINDING PROTEIN-RELATED"/>
    <property type="match status" value="1"/>
</dbReference>
<dbReference type="InterPro" id="IPR014100">
    <property type="entry name" value="GTP-bd_Obg/CgtA"/>
</dbReference>
<evidence type="ECO:0000259" key="9">
    <source>
        <dbReference type="PROSITE" id="PS51883"/>
    </source>
</evidence>
<comment type="subunit">
    <text evidence="7">Monomer.</text>
</comment>
<dbReference type="PROSITE" id="PS00905">
    <property type="entry name" value="GTP1_OBG"/>
    <property type="match status" value="1"/>
</dbReference>
<keyword evidence="3 7" id="KW-0547">Nucleotide-binding</keyword>
<comment type="subcellular location">
    <subcellularLocation>
        <location evidence="7">Cytoplasm</location>
    </subcellularLocation>
</comment>
<dbReference type="InterPro" id="IPR006074">
    <property type="entry name" value="GTP1-OBG_CS"/>
</dbReference>
<keyword evidence="4 7" id="KW-0378">Hydrolase</keyword>
<keyword evidence="6 7" id="KW-0342">GTP-binding</keyword>
<dbReference type="InterPro" id="IPR006169">
    <property type="entry name" value="GTP1_OBG_dom"/>
</dbReference>
<dbReference type="EMBL" id="PCYL01000027">
    <property type="protein sequence ID" value="PIR46841.1"/>
    <property type="molecule type" value="Genomic_DNA"/>
</dbReference>
<dbReference type="EC" id="3.6.5.-" evidence="7"/>
<accession>A0A2H0RJV4</accession>
<dbReference type="InterPro" id="IPR031167">
    <property type="entry name" value="G_OBG"/>
</dbReference>
<evidence type="ECO:0000256" key="2">
    <source>
        <dbReference type="ARBA" id="ARBA00022490"/>
    </source>
</evidence>
<feature type="binding site" evidence="7">
    <location>
        <begin position="299"/>
        <end position="301"/>
    </location>
    <ligand>
        <name>GTP</name>
        <dbReference type="ChEBI" id="CHEBI:37565"/>
    </ligand>
</feature>
<feature type="domain" description="Obg" evidence="9">
    <location>
        <begin position="1"/>
        <end position="155"/>
    </location>
</feature>
<dbReference type="GO" id="GO:0000287">
    <property type="term" value="F:magnesium ion binding"/>
    <property type="evidence" value="ECO:0007669"/>
    <property type="project" value="InterPro"/>
</dbReference>
<dbReference type="GO" id="GO:0005525">
    <property type="term" value="F:GTP binding"/>
    <property type="evidence" value="ECO:0007669"/>
    <property type="project" value="UniProtKB-UniRule"/>
</dbReference>
<dbReference type="GO" id="GO:0005737">
    <property type="term" value="C:cytoplasm"/>
    <property type="evidence" value="ECO:0007669"/>
    <property type="project" value="UniProtKB-SubCell"/>
</dbReference>
<evidence type="ECO:0000256" key="7">
    <source>
        <dbReference type="HAMAP-Rule" id="MF_01454"/>
    </source>
</evidence>
<keyword evidence="2 7" id="KW-0963">Cytoplasm</keyword>
<feature type="binding site" evidence="7">
    <location>
        <begin position="204"/>
        <end position="207"/>
    </location>
    <ligand>
        <name>GTP</name>
        <dbReference type="ChEBI" id="CHEBI:37565"/>
    </ligand>
</feature>
<keyword evidence="5 7" id="KW-0460">Magnesium</keyword>
<evidence type="ECO:0000256" key="1">
    <source>
        <dbReference type="ARBA" id="ARBA00007699"/>
    </source>
</evidence>
<dbReference type="Gene3D" id="2.70.210.12">
    <property type="entry name" value="GTP1/OBG domain"/>
    <property type="match status" value="1"/>
</dbReference>
<evidence type="ECO:0000313" key="11">
    <source>
        <dbReference type="Proteomes" id="UP000230833"/>
    </source>
</evidence>
<dbReference type="CDD" id="cd01898">
    <property type="entry name" value="Obg"/>
    <property type="match status" value="1"/>
</dbReference>
<dbReference type="Pfam" id="PF01926">
    <property type="entry name" value="MMR_HSR1"/>
    <property type="match status" value="1"/>
</dbReference>
<feature type="binding site" evidence="7">
    <location>
        <position position="169"/>
    </location>
    <ligand>
        <name>Mg(2+)</name>
        <dbReference type="ChEBI" id="CHEBI:18420"/>
    </ligand>
</feature>
<dbReference type="PIRSF" id="PIRSF002401">
    <property type="entry name" value="GTP_bd_Obg/CgtA"/>
    <property type="match status" value="1"/>
</dbReference>
<feature type="binding site" evidence="7">
    <location>
        <position position="189"/>
    </location>
    <ligand>
        <name>Mg(2+)</name>
        <dbReference type="ChEBI" id="CHEBI:18420"/>
    </ligand>
</feature>
<dbReference type="NCBIfam" id="NF008956">
    <property type="entry name" value="PRK12299.1"/>
    <property type="match status" value="1"/>
</dbReference>
<organism evidence="10 11">
    <name type="scientific">Candidatus Vogelbacteria bacterium CG10_big_fil_rev_8_21_14_0_10_45_14</name>
    <dbReference type="NCBI Taxonomy" id="1975042"/>
    <lineage>
        <taxon>Bacteria</taxon>
        <taxon>Candidatus Vogeliibacteriota</taxon>
    </lineage>
</organism>
<dbReference type="HAMAP" id="MF_01454">
    <property type="entry name" value="GTPase_Obg"/>
    <property type="match status" value="1"/>
</dbReference>
<evidence type="ECO:0000313" key="10">
    <source>
        <dbReference type="EMBL" id="PIR46841.1"/>
    </source>
</evidence>
<sequence>MLVDDVIIKVKAGDGGSGAVGFNKVPLMLGPTGGDGGKGGDVIFEGISDIGALSQFRYKKSIKAENGQSGGKQQKDGENGKPAIVLVPAGTVIHNLTTGFDDEIVALGERVLVAKGGMGGKGNFRFRSPKDPSPRRFQKGVPGIEMEIRLELKLIADVGLVGLPNVGKSTLLNELTNARSKVANYEFTTLEPSLGVFGHLIIADIPGLIEGAAGGKGLGIKFLRHIERTRMLLHMVASDSKDPIGDFLVVKKELALYSKELGDRDAIVVLSRADEVDEKHLKKLGTMFRKKKIETIPISILTEDGLTELKKLLTTPQITKLALFPTPPQPSPKRGGRVS</sequence>
<dbReference type="GO" id="GO:0003924">
    <property type="term" value="F:GTPase activity"/>
    <property type="evidence" value="ECO:0007669"/>
    <property type="project" value="UniProtKB-UniRule"/>
</dbReference>
<dbReference type="NCBIfam" id="TIGR02729">
    <property type="entry name" value="Obg_CgtA"/>
    <property type="match status" value="1"/>
</dbReference>
<dbReference type="InterPro" id="IPR027417">
    <property type="entry name" value="P-loop_NTPase"/>
</dbReference>
<dbReference type="AlphaFoldDB" id="A0A2H0RJV4"/>
<evidence type="ECO:0000256" key="4">
    <source>
        <dbReference type="ARBA" id="ARBA00022801"/>
    </source>
</evidence>
<dbReference type="Proteomes" id="UP000230833">
    <property type="component" value="Unassembled WGS sequence"/>
</dbReference>
<gene>
    <name evidence="7" type="primary">obg</name>
    <name evidence="10" type="ORF">COV07_02135</name>
</gene>
<feature type="domain" description="OBG-type G" evidence="8">
    <location>
        <begin position="156"/>
        <end position="318"/>
    </location>
</feature>
<dbReference type="PROSITE" id="PS51710">
    <property type="entry name" value="G_OBG"/>
    <property type="match status" value="1"/>
</dbReference>